<feature type="signal peptide" evidence="1">
    <location>
        <begin position="1"/>
        <end position="22"/>
    </location>
</feature>
<dbReference type="EMBL" id="JAJHNU010000002">
    <property type="protein sequence ID" value="MDN4121528.1"/>
    <property type="molecule type" value="Genomic_DNA"/>
</dbReference>
<evidence type="ECO:0000313" key="2">
    <source>
        <dbReference type="EMBL" id="MDN4121528.1"/>
    </source>
</evidence>
<reference evidence="2" key="1">
    <citation type="submission" date="2021-11" db="EMBL/GenBank/DDBJ databases">
        <title>Draft genome sequence of Alcaligenes endophyticus type strain CCUG 75668T.</title>
        <authorList>
            <person name="Salva-Serra F."/>
            <person name="Duran R.E."/>
            <person name="Seeger M."/>
            <person name="Moore E.R.B."/>
            <person name="Jaen-Luchoro D."/>
        </authorList>
    </citation>
    <scope>NUCLEOTIDE SEQUENCE</scope>
    <source>
        <strain evidence="2">CCUG 75668</strain>
    </source>
</reference>
<keyword evidence="3" id="KW-1185">Reference proteome</keyword>
<feature type="chain" id="PRO_5045094391" description="Preprotein translocase subunit SecD" evidence="1">
    <location>
        <begin position="23"/>
        <end position="174"/>
    </location>
</feature>
<comment type="caution">
    <text evidence="2">The sequence shown here is derived from an EMBL/GenBank/DDBJ whole genome shotgun (WGS) entry which is preliminary data.</text>
</comment>
<accession>A0ABT8EJQ6</accession>
<evidence type="ECO:0000313" key="3">
    <source>
        <dbReference type="Proteomes" id="UP001168613"/>
    </source>
</evidence>
<keyword evidence="1" id="KW-0732">Signal</keyword>
<gene>
    <name evidence="2" type="ORF">LMS43_09520</name>
</gene>
<proteinExistence type="predicted"/>
<dbReference type="PROSITE" id="PS51257">
    <property type="entry name" value="PROKAR_LIPOPROTEIN"/>
    <property type="match status" value="1"/>
</dbReference>
<organism evidence="2 3">
    <name type="scientific">Alcaligenes endophyticus</name>
    <dbReference type="NCBI Taxonomy" id="1929088"/>
    <lineage>
        <taxon>Bacteria</taxon>
        <taxon>Pseudomonadati</taxon>
        <taxon>Pseudomonadota</taxon>
        <taxon>Betaproteobacteria</taxon>
        <taxon>Burkholderiales</taxon>
        <taxon>Alcaligenaceae</taxon>
        <taxon>Alcaligenes</taxon>
    </lineage>
</organism>
<dbReference type="Proteomes" id="UP001168613">
    <property type="component" value="Unassembled WGS sequence"/>
</dbReference>
<name>A0ABT8EJQ6_9BURK</name>
<evidence type="ECO:0008006" key="4">
    <source>
        <dbReference type="Google" id="ProtNLM"/>
    </source>
</evidence>
<sequence>MKALFKPLALTLVMGLAACQQATPLFDSELANQQPTPRHSNAPVAMAPKPQAETIITLHLAQENAEPSLIAVDTGGTALYALPQPVLTQADMLRVTPVTAPDQHTFILLEMNQNGVAKLRSITQQAQGHYLLLSVQGQLATVTQIGETISDGRLLIGTQNAQHSQAILKLMQGR</sequence>
<protein>
    <recommendedName>
        <fullName evidence="4">Preprotein translocase subunit SecD</fullName>
    </recommendedName>
</protein>
<dbReference type="Gene3D" id="3.30.1360.200">
    <property type="match status" value="1"/>
</dbReference>
<dbReference type="RefSeq" id="WP_266125218.1">
    <property type="nucleotide sequence ID" value="NZ_JAJHNU010000002.1"/>
</dbReference>
<evidence type="ECO:0000256" key="1">
    <source>
        <dbReference type="SAM" id="SignalP"/>
    </source>
</evidence>